<evidence type="ECO:0000256" key="1">
    <source>
        <dbReference type="SAM" id="SignalP"/>
    </source>
</evidence>
<dbReference type="STRING" id="1123272.SAMN02745824_0174"/>
<dbReference type="GO" id="GO:0005576">
    <property type="term" value="C:extracellular region"/>
    <property type="evidence" value="ECO:0007669"/>
    <property type="project" value="TreeGrafter"/>
</dbReference>
<feature type="chain" id="PRO_5009935337" evidence="1">
    <location>
        <begin position="20"/>
        <end position="523"/>
    </location>
</feature>
<organism evidence="2 3">
    <name type="scientific">Parasphingorhabdus marina DSM 22363</name>
    <dbReference type="NCBI Taxonomy" id="1123272"/>
    <lineage>
        <taxon>Bacteria</taxon>
        <taxon>Pseudomonadati</taxon>
        <taxon>Pseudomonadota</taxon>
        <taxon>Alphaproteobacteria</taxon>
        <taxon>Sphingomonadales</taxon>
        <taxon>Sphingomonadaceae</taxon>
        <taxon>Parasphingorhabdus</taxon>
    </lineage>
</organism>
<name>A0A1N6CMG0_9SPHN</name>
<accession>A0A1N6CMG0</accession>
<dbReference type="Pfam" id="PF00805">
    <property type="entry name" value="Pentapeptide"/>
    <property type="match status" value="1"/>
</dbReference>
<feature type="signal peptide" evidence="1">
    <location>
        <begin position="1"/>
        <end position="19"/>
    </location>
</feature>
<dbReference type="EMBL" id="FSQW01000001">
    <property type="protein sequence ID" value="SIN59645.1"/>
    <property type="molecule type" value="Genomic_DNA"/>
</dbReference>
<evidence type="ECO:0000313" key="2">
    <source>
        <dbReference type="EMBL" id="SIN59645.1"/>
    </source>
</evidence>
<dbReference type="InterPro" id="IPR001646">
    <property type="entry name" value="5peptide_repeat"/>
</dbReference>
<gene>
    <name evidence="2" type="ORF">SAMN02745824_0174</name>
</gene>
<proteinExistence type="predicted"/>
<dbReference type="SUPFAM" id="SSF141571">
    <property type="entry name" value="Pentapeptide repeat-like"/>
    <property type="match status" value="1"/>
</dbReference>
<dbReference type="PANTHER" id="PTHR37549">
    <property type="entry name" value="LIPOPROTEIN LPRI"/>
    <property type="match status" value="1"/>
</dbReference>
<protein>
    <submittedName>
        <fullName evidence="2">Uncharacterized protein YjbI, contains pentapeptide repeats</fullName>
    </submittedName>
</protein>
<keyword evidence="3" id="KW-1185">Reference proteome</keyword>
<dbReference type="RefSeq" id="WP_143182679.1">
    <property type="nucleotide sequence ID" value="NZ_FSQW01000001.1"/>
</dbReference>
<dbReference type="Proteomes" id="UP000185192">
    <property type="component" value="Unassembled WGS sequence"/>
</dbReference>
<dbReference type="InterPro" id="IPR052755">
    <property type="entry name" value="Lysozyme_Inhibitor_LprI"/>
</dbReference>
<dbReference type="PANTHER" id="PTHR37549:SF1">
    <property type="entry name" value="LIPOPROTEIN LPRI"/>
    <property type="match status" value="1"/>
</dbReference>
<dbReference type="Gene3D" id="2.160.20.80">
    <property type="entry name" value="E3 ubiquitin-protein ligase SopA"/>
    <property type="match status" value="1"/>
</dbReference>
<reference evidence="3" key="1">
    <citation type="submission" date="2016-11" db="EMBL/GenBank/DDBJ databases">
        <authorList>
            <person name="Varghese N."/>
            <person name="Submissions S."/>
        </authorList>
    </citation>
    <scope>NUCLEOTIDE SEQUENCE [LARGE SCALE GENOMIC DNA]</scope>
    <source>
        <strain evidence="3">DSM 22363</strain>
    </source>
</reference>
<evidence type="ECO:0000313" key="3">
    <source>
        <dbReference type="Proteomes" id="UP000185192"/>
    </source>
</evidence>
<sequence length="523" mass="56372">MKTSLLYMMIASLFLSAYAGPAQSEEPEPAPRCLAALGDKWGKDKTELASREIDGNTIGSVEEFTRLTSVAPAELKMIRGGDFAGWDMAGLDLTSVCFQKSKLTEANLAGVSGYGTGFVETDLSGAILQGARLSAVLFRHADLTGTQAQGADFIDGRFDGGWFKGGIAGWNLDGANLSGFTFDCGITLDDGCPVYQGGEQVSMKGANLTGATLHSFGLYEVDLAGARLDGTIVGPGQLPYLARADFAGNLVLRGGEFDVAITAAEARQLIEANGRRQTEDSQASFDCAKARTIVEKEICGEYQSALRAADRDLASLYTRAVAADPTLRGPQRAWLRKRNACAKDDYPADCIRRRYSERKGELLGLMGSDPGLEPGGEAIFVSEVLPLPADFINSPLHQKIALALLGGSRTQTWLRRQEDGLYNINGWSIGANAHTCGLRADSLYLDQETGWYSVVSDGDPAPIFRLMDDRMEIIGNGKPDYDKYPTVPDHVSCGARASFTGMRRLDVDDATMARIKSSYVPRY</sequence>
<dbReference type="AlphaFoldDB" id="A0A1N6CMG0"/>
<keyword evidence="1" id="KW-0732">Signal</keyword>
<dbReference type="OrthoDB" id="7593266at2"/>